<dbReference type="SUPFAM" id="SSF49879">
    <property type="entry name" value="SMAD/FHA domain"/>
    <property type="match status" value="1"/>
</dbReference>
<protein>
    <recommendedName>
        <fullName evidence="6">FHA domain-containing protein</fullName>
    </recommendedName>
</protein>
<dbReference type="EMBL" id="JARJLG010000213">
    <property type="protein sequence ID" value="KAJ7727291.1"/>
    <property type="molecule type" value="Genomic_DNA"/>
</dbReference>
<proteinExistence type="predicted"/>
<dbReference type="PROSITE" id="PS50174">
    <property type="entry name" value="G_PATCH"/>
    <property type="match status" value="1"/>
</dbReference>
<dbReference type="Proteomes" id="UP001215280">
    <property type="component" value="Unassembled WGS sequence"/>
</dbReference>
<evidence type="ECO:0000256" key="1">
    <source>
        <dbReference type="SAM" id="MobiDB-lite"/>
    </source>
</evidence>
<accession>A0AAD7MPS1</accession>
<dbReference type="AlphaFoldDB" id="A0AAD7MPS1"/>
<dbReference type="PANTHER" id="PTHR23106">
    <property type="entry name" value="ANGIOGENIC FACTOR WITH G PATCH AND FHA DOMAINS 1"/>
    <property type="match status" value="1"/>
</dbReference>
<gene>
    <name evidence="4" type="ORF">DFH07DRAFT_851884</name>
</gene>
<reference evidence="4" key="1">
    <citation type="submission" date="2023-03" db="EMBL/GenBank/DDBJ databases">
        <title>Massive genome expansion in bonnet fungi (Mycena s.s.) driven by repeated elements and novel gene families across ecological guilds.</title>
        <authorList>
            <consortium name="Lawrence Berkeley National Laboratory"/>
            <person name="Harder C.B."/>
            <person name="Miyauchi S."/>
            <person name="Viragh M."/>
            <person name="Kuo A."/>
            <person name="Thoen E."/>
            <person name="Andreopoulos B."/>
            <person name="Lu D."/>
            <person name="Skrede I."/>
            <person name="Drula E."/>
            <person name="Henrissat B."/>
            <person name="Morin E."/>
            <person name="Kohler A."/>
            <person name="Barry K."/>
            <person name="LaButti K."/>
            <person name="Morin E."/>
            <person name="Salamov A."/>
            <person name="Lipzen A."/>
            <person name="Mereny Z."/>
            <person name="Hegedus B."/>
            <person name="Baldrian P."/>
            <person name="Stursova M."/>
            <person name="Weitz H."/>
            <person name="Taylor A."/>
            <person name="Grigoriev I.V."/>
            <person name="Nagy L.G."/>
            <person name="Martin F."/>
            <person name="Kauserud H."/>
        </authorList>
    </citation>
    <scope>NUCLEOTIDE SEQUENCE</scope>
    <source>
        <strain evidence="4">CBHHK188m</strain>
    </source>
</reference>
<name>A0AAD7MPS1_9AGAR</name>
<dbReference type="InterPro" id="IPR008984">
    <property type="entry name" value="SMAD_FHA_dom_sf"/>
</dbReference>
<dbReference type="PANTHER" id="PTHR23106:SF24">
    <property type="entry name" value="ANGIOGENIC FACTOR WITH G PATCH AND FHA DOMAINS 1"/>
    <property type="match status" value="1"/>
</dbReference>
<evidence type="ECO:0008006" key="6">
    <source>
        <dbReference type="Google" id="ProtNLM"/>
    </source>
</evidence>
<dbReference type="InterPro" id="IPR000253">
    <property type="entry name" value="FHA_dom"/>
</dbReference>
<dbReference type="Pfam" id="PF01585">
    <property type="entry name" value="G-patch"/>
    <property type="match status" value="1"/>
</dbReference>
<comment type="caution">
    <text evidence="4">The sequence shown here is derived from an EMBL/GenBank/DDBJ whole genome shotgun (WGS) entry which is preliminary data.</text>
</comment>
<sequence length="377" mass="40683">MNMEAGEIPESRAASPTPPDYDPSHEWPGEVFNDADSSDVYGSNAGPSSRPSLRLLVLRTSVLPAKQTLAITDGYTELQFGRDVAPSPDIPRIRLKEMEVSKLHATAFLGDNAAWHLVDMGSKHGTFLQPRSSTVAARLSPPRVASVPRQLHHLDTLAIGSTTFLVHIHAETAPCEDCCSTLQNEIPLFLSQKRKAAKVSSPDARYLPASAKKALTMLKQRLLAPSTAGPVRSETTSYTDRSARRRSLYTTSRLDAPGVAAPVHRAEPLASTSQLLPPPTRPPSESWNPPIPVTTSQPPAPLPATNVGHRLLLVQGWTPGSSLGISEGRDGDRIGLTAPLEVASTTRRAGLGMAKVTAAMSGDWREDGRQKRWQDSR</sequence>
<dbReference type="InterPro" id="IPR053027">
    <property type="entry name" value="AGGF1"/>
</dbReference>
<evidence type="ECO:0000259" key="3">
    <source>
        <dbReference type="PROSITE" id="PS50174"/>
    </source>
</evidence>
<dbReference type="Pfam" id="PF00498">
    <property type="entry name" value="FHA"/>
    <property type="match status" value="1"/>
</dbReference>
<feature type="domain" description="FHA" evidence="2">
    <location>
        <begin position="78"/>
        <end position="133"/>
    </location>
</feature>
<dbReference type="GO" id="GO:0003676">
    <property type="term" value="F:nucleic acid binding"/>
    <property type="evidence" value="ECO:0007669"/>
    <property type="project" value="InterPro"/>
</dbReference>
<organism evidence="4 5">
    <name type="scientific">Mycena maculata</name>
    <dbReference type="NCBI Taxonomy" id="230809"/>
    <lineage>
        <taxon>Eukaryota</taxon>
        <taxon>Fungi</taxon>
        <taxon>Dikarya</taxon>
        <taxon>Basidiomycota</taxon>
        <taxon>Agaricomycotina</taxon>
        <taxon>Agaricomycetes</taxon>
        <taxon>Agaricomycetidae</taxon>
        <taxon>Agaricales</taxon>
        <taxon>Marasmiineae</taxon>
        <taxon>Mycenaceae</taxon>
        <taxon>Mycena</taxon>
    </lineage>
</organism>
<evidence type="ECO:0000259" key="2">
    <source>
        <dbReference type="PROSITE" id="PS50006"/>
    </source>
</evidence>
<evidence type="ECO:0000313" key="4">
    <source>
        <dbReference type="EMBL" id="KAJ7727291.1"/>
    </source>
</evidence>
<dbReference type="Gene3D" id="2.60.200.20">
    <property type="match status" value="1"/>
</dbReference>
<dbReference type="PROSITE" id="PS50006">
    <property type="entry name" value="FHA_DOMAIN"/>
    <property type="match status" value="1"/>
</dbReference>
<evidence type="ECO:0000313" key="5">
    <source>
        <dbReference type="Proteomes" id="UP001215280"/>
    </source>
</evidence>
<keyword evidence="5" id="KW-1185">Reference proteome</keyword>
<dbReference type="SMART" id="SM00443">
    <property type="entry name" value="G_patch"/>
    <property type="match status" value="1"/>
</dbReference>
<feature type="domain" description="G-patch" evidence="3">
    <location>
        <begin position="304"/>
        <end position="356"/>
    </location>
</feature>
<feature type="region of interest" description="Disordered" evidence="1">
    <location>
        <begin position="226"/>
        <end position="289"/>
    </location>
</feature>
<dbReference type="InterPro" id="IPR000467">
    <property type="entry name" value="G_patch_dom"/>
</dbReference>
<feature type="region of interest" description="Disordered" evidence="1">
    <location>
        <begin position="1"/>
        <end position="49"/>
    </location>
</feature>